<proteinExistence type="predicted"/>
<dbReference type="Proteomes" id="UP000238312">
    <property type="component" value="Unassembled WGS sequence"/>
</dbReference>
<feature type="region of interest" description="Disordered" evidence="2">
    <location>
        <begin position="100"/>
        <end position="120"/>
    </location>
</feature>
<organism evidence="3 4">
    <name type="scientific">Nonomuraea fuscirosea</name>
    <dbReference type="NCBI Taxonomy" id="1291556"/>
    <lineage>
        <taxon>Bacteria</taxon>
        <taxon>Bacillati</taxon>
        <taxon>Actinomycetota</taxon>
        <taxon>Actinomycetes</taxon>
        <taxon>Streptosporangiales</taxon>
        <taxon>Streptosporangiaceae</taxon>
        <taxon>Nonomuraea</taxon>
    </lineage>
</organism>
<evidence type="ECO:0000313" key="3">
    <source>
        <dbReference type="EMBL" id="PRX66980.1"/>
    </source>
</evidence>
<name>A0A2T0N4C1_9ACTN</name>
<evidence type="ECO:0000256" key="1">
    <source>
        <dbReference type="SAM" id="Coils"/>
    </source>
</evidence>
<feature type="compositionally biased region" description="Basic and acidic residues" evidence="2">
    <location>
        <begin position="100"/>
        <end position="114"/>
    </location>
</feature>
<accession>A0A2T0N4C1</accession>
<feature type="coiled-coil region" evidence="1">
    <location>
        <begin position="166"/>
        <end position="212"/>
    </location>
</feature>
<reference evidence="3 4" key="1">
    <citation type="submission" date="2018-03" db="EMBL/GenBank/DDBJ databases">
        <title>Genomic Encyclopedia of Type Strains, Phase III (KMG-III): the genomes of soil and plant-associated and newly described type strains.</title>
        <authorList>
            <person name="Whitman W."/>
        </authorList>
    </citation>
    <scope>NUCLEOTIDE SEQUENCE [LARGE SCALE GENOMIC DNA]</scope>
    <source>
        <strain evidence="3 4">CGMCC 4.7104</strain>
    </source>
</reference>
<dbReference type="RefSeq" id="WP_181307392.1">
    <property type="nucleotide sequence ID" value="NZ_PVNG01000005.1"/>
</dbReference>
<dbReference type="AlphaFoldDB" id="A0A2T0N4C1"/>
<keyword evidence="4" id="KW-1185">Reference proteome</keyword>
<feature type="compositionally biased region" description="Basic and acidic residues" evidence="2">
    <location>
        <begin position="417"/>
        <end position="426"/>
    </location>
</feature>
<keyword evidence="1" id="KW-0175">Coiled coil</keyword>
<evidence type="ECO:0000313" key="4">
    <source>
        <dbReference type="Proteomes" id="UP000238312"/>
    </source>
</evidence>
<protein>
    <submittedName>
        <fullName evidence="3">Uncharacterized protein</fullName>
    </submittedName>
</protein>
<feature type="region of interest" description="Disordered" evidence="2">
    <location>
        <begin position="381"/>
        <end position="433"/>
    </location>
</feature>
<sequence length="433" mass="48803">MSGTKHIMVDESAWNSAQQAAGRLAQVQRELPGMLENIRRQNLADLNRVQTTLSRRQDQVEKGLSALSANTRQLEAWVDVELREQAAGLTDLRNETRKTAEQLRRDLSRERSERQAQFQKLSDRVDDLKAGRERASEMARAFYQDARVMHDVVDCLPHERFAPGRLDRLHQRLADAGRMLQEQEAAYSLGTVRQLYHDLSELRADVQLLETDWLRTQAEALTALHRVAETGRLNAEVPVPDLPGATVDVDHWTDGGLSELLAEIQERTRVATGEQSPLTVEELRAIITQVAPGYEARLDSLVERAGRRVVAAQFRANTAEQVIDALADQGFAFVEETYEEGDFRAAHYSKLRHHDSSEVVVEVAPHGDTGMAIRVLSYDDERSQNRRSQRAQDLSQVLRRNGVPVGEATDAGIEPAPEQRDFERIRARSQGAR</sequence>
<gene>
    <name evidence="3" type="ORF">B0I32_105420</name>
</gene>
<comment type="caution">
    <text evidence="3">The sequence shown here is derived from an EMBL/GenBank/DDBJ whole genome shotgun (WGS) entry which is preliminary data.</text>
</comment>
<dbReference type="EMBL" id="PVNG01000005">
    <property type="protein sequence ID" value="PRX66980.1"/>
    <property type="molecule type" value="Genomic_DNA"/>
</dbReference>
<evidence type="ECO:0000256" key="2">
    <source>
        <dbReference type="SAM" id="MobiDB-lite"/>
    </source>
</evidence>